<comment type="caution">
    <text evidence="2">The sequence shown here is derived from an EMBL/GenBank/DDBJ whole genome shotgun (WGS) entry which is preliminary data.</text>
</comment>
<dbReference type="AlphaFoldDB" id="A0AAJ0HBD6"/>
<gene>
    <name evidence="2" type="ORF">B0T25DRAFT_462037</name>
</gene>
<dbReference type="EMBL" id="JAUIQD010000006">
    <property type="protein sequence ID" value="KAK3346491.1"/>
    <property type="molecule type" value="Genomic_DNA"/>
</dbReference>
<name>A0AAJ0HBD6_9PEZI</name>
<evidence type="ECO:0000313" key="2">
    <source>
        <dbReference type="EMBL" id="KAK3346491.1"/>
    </source>
</evidence>
<dbReference type="Proteomes" id="UP001275084">
    <property type="component" value="Unassembled WGS sequence"/>
</dbReference>
<reference evidence="2" key="2">
    <citation type="submission" date="2023-06" db="EMBL/GenBank/DDBJ databases">
        <authorList>
            <consortium name="Lawrence Berkeley National Laboratory"/>
            <person name="Haridas S."/>
            <person name="Hensen N."/>
            <person name="Bonometti L."/>
            <person name="Westerberg I."/>
            <person name="Brannstrom I.O."/>
            <person name="Guillou S."/>
            <person name="Cros-Aarteil S."/>
            <person name="Calhoun S."/>
            <person name="Kuo A."/>
            <person name="Mondo S."/>
            <person name="Pangilinan J."/>
            <person name="Riley R."/>
            <person name="Labutti K."/>
            <person name="Andreopoulos B."/>
            <person name="Lipzen A."/>
            <person name="Chen C."/>
            <person name="Yanf M."/>
            <person name="Daum C."/>
            <person name="Ng V."/>
            <person name="Clum A."/>
            <person name="Steindorff A."/>
            <person name="Ohm R."/>
            <person name="Martin F."/>
            <person name="Silar P."/>
            <person name="Natvig D."/>
            <person name="Lalanne C."/>
            <person name="Gautier V."/>
            <person name="Ament-Velasquez S.L."/>
            <person name="Kruys A."/>
            <person name="Hutchinson M.I."/>
            <person name="Powell A.J."/>
            <person name="Barry K."/>
            <person name="Miller A.N."/>
            <person name="Grigoriev I.V."/>
            <person name="Debuchy R."/>
            <person name="Gladieux P."/>
            <person name="Thoren M.H."/>
            <person name="Johannesson H."/>
        </authorList>
    </citation>
    <scope>NUCLEOTIDE SEQUENCE</scope>
    <source>
        <strain evidence="2">CBS 955.72</strain>
    </source>
</reference>
<feature type="non-terminal residue" evidence="2">
    <location>
        <position position="1"/>
    </location>
</feature>
<evidence type="ECO:0000313" key="3">
    <source>
        <dbReference type="Proteomes" id="UP001275084"/>
    </source>
</evidence>
<keyword evidence="3" id="KW-1185">Reference proteome</keyword>
<feature type="domain" description="Heterokaryon incompatibility" evidence="1">
    <location>
        <begin position="17"/>
        <end position="94"/>
    </location>
</feature>
<dbReference type="Pfam" id="PF06985">
    <property type="entry name" value="HET"/>
    <property type="match status" value="1"/>
</dbReference>
<proteinExistence type="predicted"/>
<dbReference type="PANTHER" id="PTHR33112:SF12">
    <property type="entry name" value="HETEROKARYON INCOMPATIBILITY DOMAIN-CONTAINING PROTEIN"/>
    <property type="match status" value="1"/>
</dbReference>
<accession>A0AAJ0HBD6</accession>
<reference evidence="2" key="1">
    <citation type="journal article" date="2023" name="Mol. Phylogenet. Evol.">
        <title>Genome-scale phylogeny and comparative genomics of the fungal order Sordariales.</title>
        <authorList>
            <person name="Hensen N."/>
            <person name="Bonometti L."/>
            <person name="Westerberg I."/>
            <person name="Brannstrom I.O."/>
            <person name="Guillou S."/>
            <person name="Cros-Aarteil S."/>
            <person name="Calhoun S."/>
            <person name="Haridas S."/>
            <person name="Kuo A."/>
            <person name="Mondo S."/>
            <person name="Pangilinan J."/>
            <person name="Riley R."/>
            <person name="LaButti K."/>
            <person name="Andreopoulos B."/>
            <person name="Lipzen A."/>
            <person name="Chen C."/>
            <person name="Yan M."/>
            <person name="Daum C."/>
            <person name="Ng V."/>
            <person name="Clum A."/>
            <person name="Steindorff A."/>
            <person name="Ohm R.A."/>
            <person name="Martin F."/>
            <person name="Silar P."/>
            <person name="Natvig D.O."/>
            <person name="Lalanne C."/>
            <person name="Gautier V."/>
            <person name="Ament-Velasquez S.L."/>
            <person name="Kruys A."/>
            <person name="Hutchinson M.I."/>
            <person name="Powell A.J."/>
            <person name="Barry K."/>
            <person name="Miller A.N."/>
            <person name="Grigoriev I.V."/>
            <person name="Debuchy R."/>
            <person name="Gladieux P."/>
            <person name="Hiltunen Thoren M."/>
            <person name="Johannesson H."/>
        </authorList>
    </citation>
    <scope>NUCLEOTIDE SEQUENCE</scope>
    <source>
        <strain evidence="2">CBS 955.72</strain>
    </source>
</reference>
<dbReference type="PANTHER" id="PTHR33112">
    <property type="entry name" value="DOMAIN PROTEIN, PUTATIVE-RELATED"/>
    <property type="match status" value="1"/>
</dbReference>
<sequence length="118" mass="13144">IDVREERLVDITAPERYVALSYVWGQAPSFRLLRGNLARLCESGGLGAIQSELSQTTMRLVALMGERYLWIDALCLVQDDGQDMTHGIENMDTILALTLWIHLFNLTSTSVTSVESGD</sequence>
<evidence type="ECO:0000259" key="1">
    <source>
        <dbReference type="Pfam" id="PF06985"/>
    </source>
</evidence>
<organism evidence="2 3">
    <name type="scientific">Lasiosphaeria hispida</name>
    <dbReference type="NCBI Taxonomy" id="260671"/>
    <lineage>
        <taxon>Eukaryota</taxon>
        <taxon>Fungi</taxon>
        <taxon>Dikarya</taxon>
        <taxon>Ascomycota</taxon>
        <taxon>Pezizomycotina</taxon>
        <taxon>Sordariomycetes</taxon>
        <taxon>Sordariomycetidae</taxon>
        <taxon>Sordariales</taxon>
        <taxon>Lasiosphaeriaceae</taxon>
        <taxon>Lasiosphaeria</taxon>
    </lineage>
</organism>
<protein>
    <recommendedName>
        <fullName evidence="1">Heterokaryon incompatibility domain-containing protein</fullName>
    </recommendedName>
</protein>
<dbReference type="InterPro" id="IPR010730">
    <property type="entry name" value="HET"/>
</dbReference>